<evidence type="ECO:0000256" key="3">
    <source>
        <dbReference type="ARBA" id="ARBA00023163"/>
    </source>
</evidence>
<evidence type="ECO:0000256" key="4">
    <source>
        <dbReference type="SAM" id="MobiDB-lite"/>
    </source>
</evidence>
<dbReference type="SUPFAM" id="SSF46785">
    <property type="entry name" value="Winged helix' DNA-binding domain"/>
    <property type="match status" value="1"/>
</dbReference>
<dbReference type="RefSeq" id="WP_189875169.1">
    <property type="nucleotide sequence ID" value="NZ_BMWA01000016.1"/>
</dbReference>
<dbReference type="PANTHER" id="PTHR33204">
    <property type="entry name" value="TRANSCRIPTIONAL REGULATOR, MARR FAMILY"/>
    <property type="match status" value="1"/>
</dbReference>
<gene>
    <name evidence="6" type="ORF">ACFQMH_24820</name>
</gene>
<organism evidence="6 7">
    <name type="scientific">Streptomyces viridiviolaceus</name>
    <dbReference type="NCBI Taxonomy" id="68282"/>
    <lineage>
        <taxon>Bacteria</taxon>
        <taxon>Bacillati</taxon>
        <taxon>Actinomycetota</taxon>
        <taxon>Actinomycetes</taxon>
        <taxon>Kitasatosporales</taxon>
        <taxon>Streptomycetaceae</taxon>
        <taxon>Streptomyces</taxon>
    </lineage>
</organism>
<keyword evidence="2" id="KW-0238">DNA-binding</keyword>
<keyword evidence="1" id="KW-0805">Transcription regulation</keyword>
<proteinExistence type="predicted"/>
<name>A0ABW2E4H3_9ACTN</name>
<feature type="compositionally biased region" description="Polar residues" evidence="4">
    <location>
        <begin position="166"/>
        <end position="177"/>
    </location>
</feature>
<dbReference type="Gene3D" id="1.10.10.10">
    <property type="entry name" value="Winged helix-like DNA-binding domain superfamily/Winged helix DNA-binding domain"/>
    <property type="match status" value="1"/>
</dbReference>
<dbReference type="PROSITE" id="PS51118">
    <property type="entry name" value="HTH_HXLR"/>
    <property type="match status" value="1"/>
</dbReference>
<sequence>MTGDNEVVTTRIDPQTMTGRPCSLAAALQIVGDRWALPAIREVMLGNHRFRQIARNTGAPSDRLAARLKALVESGVLERRPLPDDARHSGYYLTEAGRDLGGITRELIGWGDRWAVTTPPSRLLHRDHELVTHTVCETCGEQVSGEDIHREELTSGWDQSGPVRSATASTSHQAGQS</sequence>
<comment type="caution">
    <text evidence="6">The sequence shown here is derived from an EMBL/GenBank/DDBJ whole genome shotgun (WGS) entry which is preliminary data.</text>
</comment>
<keyword evidence="3" id="KW-0804">Transcription</keyword>
<feature type="region of interest" description="Disordered" evidence="4">
    <location>
        <begin position="154"/>
        <end position="177"/>
    </location>
</feature>
<dbReference type="InterPro" id="IPR036388">
    <property type="entry name" value="WH-like_DNA-bd_sf"/>
</dbReference>
<protein>
    <submittedName>
        <fullName evidence="6">Winged helix-turn-helix transcriptional regulator</fullName>
    </submittedName>
</protein>
<dbReference type="PANTHER" id="PTHR33204:SF18">
    <property type="entry name" value="TRANSCRIPTIONAL REGULATORY PROTEIN"/>
    <property type="match status" value="1"/>
</dbReference>
<dbReference type="InterPro" id="IPR002577">
    <property type="entry name" value="HTH_HxlR"/>
</dbReference>
<evidence type="ECO:0000256" key="2">
    <source>
        <dbReference type="ARBA" id="ARBA00023125"/>
    </source>
</evidence>
<reference evidence="7" key="1">
    <citation type="journal article" date="2019" name="Int. J. Syst. Evol. Microbiol.">
        <title>The Global Catalogue of Microorganisms (GCM) 10K type strain sequencing project: providing services to taxonomists for standard genome sequencing and annotation.</title>
        <authorList>
            <consortium name="The Broad Institute Genomics Platform"/>
            <consortium name="The Broad Institute Genome Sequencing Center for Infectious Disease"/>
            <person name="Wu L."/>
            <person name="Ma J."/>
        </authorList>
    </citation>
    <scope>NUCLEOTIDE SEQUENCE [LARGE SCALE GENOMIC DNA]</scope>
    <source>
        <strain evidence="7">JCM 4855</strain>
    </source>
</reference>
<accession>A0ABW2E4H3</accession>
<dbReference type="Pfam" id="PF01638">
    <property type="entry name" value="HxlR"/>
    <property type="match status" value="1"/>
</dbReference>
<dbReference type="InterPro" id="IPR036390">
    <property type="entry name" value="WH_DNA-bd_sf"/>
</dbReference>
<feature type="domain" description="HTH hxlR-type" evidence="5">
    <location>
        <begin position="22"/>
        <end position="119"/>
    </location>
</feature>
<evidence type="ECO:0000313" key="6">
    <source>
        <dbReference type="EMBL" id="MFC7014873.1"/>
    </source>
</evidence>
<dbReference type="EMBL" id="JBHSYM010000057">
    <property type="protein sequence ID" value="MFC7014873.1"/>
    <property type="molecule type" value="Genomic_DNA"/>
</dbReference>
<evidence type="ECO:0000256" key="1">
    <source>
        <dbReference type="ARBA" id="ARBA00023015"/>
    </source>
</evidence>
<dbReference type="Proteomes" id="UP001596409">
    <property type="component" value="Unassembled WGS sequence"/>
</dbReference>
<evidence type="ECO:0000313" key="7">
    <source>
        <dbReference type="Proteomes" id="UP001596409"/>
    </source>
</evidence>
<keyword evidence="7" id="KW-1185">Reference proteome</keyword>
<evidence type="ECO:0000259" key="5">
    <source>
        <dbReference type="PROSITE" id="PS51118"/>
    </source>
</evidence>